<keyword evidence="6" id="KW-1185">Reference proteome</keyword>
<dbReference type="PANTHER" id="PTHR44942:SF4">
    <property type="entry name" value="METHYLTRANSFERASE TYPE 11 DOMAIN-CONTAINING PROTEIN"/>
    <property type="match status" value="1"/>
</dbReference>
<dbReference type="InterPro" id="IPR013216">
    <property type="entry name" value="Methyltransf_11"/>
</dbReference>
<dbReference type="GeneID" id="19210902"/>
<dbReference type="EMBL" id="JH711587">
    <property type="protein sequence ID" value="EIW75940.1"/>
    <property type="molecule type" value="Genomic_DNA"/>
</dbReference>
<name>A0A5M3MAX0_CONPW</name>
<protein>
    <submittedName>
        <fullName evidence="5">S-adenosyl-L-methionine-dependent methyltransferase</fullName>
    </submittedName>
</protein>
<comment type="caution">
    <text evidence="5">The sequence shown here is derived from an EMBL/GenBank/DDBJ whole genome shotgun (WGS) entry which is preliminary data.</text>
</comment>
<comment type="similarity">
    <text evidence="1">Belongs to the methyltransferase superfamily.</text>
</comment>
<organism evidence="5 6">
    <name type="scientific">Coniophora puteana (strain RWD-64-598)</name>
    <name type="common">Brown rot fungus</name>
    <dbReference type="NCBI Taxonomy" id="741705"/>
    <lineage>
        <taxon>Eukaryota</taxon>
        <taxon>Fungi</taxon>
        <taxon>Dikarya</taxon>
        <taxon>Basidiomycota</taxon>
        <taxon>Agaricomycotina</taxon>
        <taxon>Agaricomycetes</taxon>
        <taxon>Agaricomycetidae</taxon>
        <taxon>Boletales</taxon>
        <taxon>Coniophorineae</taxon>
        <taxon>Coniophoraceae</taxon>
        <taxon>Coniophora</taxon>
    </lineage>
</organism>
<evidence type="ECO:0000256" key="1">
    <source>
        <dbReference type="ARBA" id="ARBA00008361"/>
    </source>
</evidence>
<dbReference type="KEGG" id="cput:CONPUDRAFT_85163"/>
<feature type="domain" description="Methyltransferase type 11" evidence="4">
    <location>
        <begin position="52"/>
        <end position="159"/>
    </location>
</feature>
<dbReference type="Proteomes" id="UP000053558">
    <property type="component" value="Unassembled WGS sequence"/>
</dbReference>
<sequence>MPTNEDNVHSVAQSGYAEGTNELYDRSRPSYPSECLAYIRSLALSDGALNVLEIGAGTGIFTRALLSHPAWASSEKMGGIKALRAVEPSAGMRTVFESSLPKEYAAKVSVHEGTFDSTGVHEDAWADVVVIAQAFHWCQDLDAACAEFARVLKPGGILCLVWNVEDTDAAPWAARLRALYERYESSSIPGWHLGHWRAFSSTPSYLAAFSSPLPSAKEQPEERAWPNAVPATAELVRERALSKSYVAVLPAEEKANVEAEVRRIVEEEGEGKVWLDREGGVFEYPYKTVLVAARRK</sequence>
<dbReference type="CDD" id="cd02440">
    <property type="entry name" value="AdoMet_MTases"/>
    <property type="match status" value="1"/>
</dbReference>
<dbReference type="GO" id="GO:0032259">
    <property type="term" value="P:methylation"/>
    <property type="evidence" value="ECO:0007669"/>
    <property type="project" value="UniProtKB-KW"/>
</dbReference>
<proteinExistence type="inferred from homology"/>
<dbReference type="OMA" id="GNAMHWF"/>
<dbReference type="RefSeq" id="XP_007773934.1">
    <property type="nucleotide sequence ID" value="XM_007775744.1"/>
</dbReference>
<dbReference type="PANTHER" id="PTHR44942">
    <property type="entry name" value="METHYLTRANSF_11 DOMAIN-CONTAINING PROTEIN"/>
    <property type="match status" value="1"/>
</dbReference>
<dbReference type="OrthoDB" id="66144at2759"/>
<accession>A0A5M3MAX0</accession>
<reference evidence="6" key="1">
    <citation type="journal article" date="2012" name="Science">
        <title>The Paleozoic origin of enzymatic lignin decomposition reconstructed from 31 fungal genomes.</title>
        <authorList>
            <person name="Floudas D."/>
            <person name="Binder M."/>
            <person name="Riley R."/>
            <person name="Barry K."/>
            <person name="Blanchette R.A."/>
            <person name="Henrissat B."/>
            <person name="Martinez A.T."/>
            <person name="Otillar R."/>
            <person name="Spatafora J.W."/>
            <person name="Yadav J.S."/>
            <person name="Aerts A."/>
            <person name="Benoit I."/>
            <person name="Boyd A."/>
            <person name="Carlson A."/>
            <person name="Copeland A."/>
            <person name="Coutinho P.M."/>
            <person name="de Vries R.P."/>
            <person name="Ferreira P."/>
            <person name="Findley K."/>
            <person name="Foster B."/>
            <person name="Gaskell J."/>
            <person name="Glotzer D."/>
            <person name="Gorecki P."/>
            <person name="Heitman J."/>
            <person name="Hesse C."/>
            <person name="Hori C."/>
            <person name="Igarashi K."/>
            <person name="Jurgens J.A."/>
            <person name="Kallen N."/>
            <person name="Kersten P."/>
            <person name="Kohler A."/>
            <person name="Kuees U."/>
            <person name="Kumar T.K.A."/>
            <person name="Kuo A."/>
            <person name="LaButti K."/>
            <person name="Larrondo L.F."/>
            <person name="Lindquist E."/>
            <person name="Ling A."/>
            <person name="Lombard V."/>
            <person name="Lucas S."/>
            <person name="Lundell T."/>
            <person name="Martin R."/>
            <person name="McLaughlin D.J."/>
            <person name="Morgenstern I."/>
            <person name="Morin E."/>
            <person name="Murat C."/>
            <person name="Nagy L.G."/>
            <person name="Nolan M."/>
            <person name="Ohm R.A."/>
            <person name="Patyshakuliyeva A."/>
            <person name="Rokas A."/>
            <person name="Ruiz-Duenas F.J."/>
            <person name="Sabat G."/>
            <person name="Salamov A."/>
            <person name="Samejima M."/>
            <person name="Schmutz J."/>
            <person name="Slot J.C."/>
            <person name="St John F."/>
            <person name="Stenlid J."/>
            <person name="Sun H."/>
            <person name="Sun S."/>
            <person name="Syed K."/>
            <person name="Tsang A."/>
            <person name="Wiebenga A."/>
            <person name="Young D."/>
            <person name="Pisabarro A."/>
            <person name="Eastwood D.C."/>
            <person name="Martin F."/>
            <person name="Cullen D."/>
            <person name="Grigoriev I.V."/>
            <person name="Hibbett D.S."/>
        </authorList>
    </citation>
    <scope>NUCLEOTIDE SEQUENCE [LARGE SCALE GENOMIC DNA]</scope>
    <source>
        <strain evidence="6">RWD-64-598 SS2</strain>
    </source>
</reference>
<dbReference type="InterPro" id="IPR029063">
    <property type="entry name" value="SAM-dependent_MTases_sf"/>
</dbReference>
<dbReference type="Pfam" id="PF08241">
    <property type="entry name" value="Methyltransf_11"/>
    <property type="match status" value="1"/>
</dbReference>
<evidence type="ECO:0000313" key="5">
    <source>
        <dbReference type="EMBL" id="EIW75940.1"/>
    </source>
</evidence>
<dbReference type="Gene3D" id="3.40.50.150">
    <property type="entry name" value="Vaccinia Virus protein VP39"/>
    <property type="match status" value="1"/>
</dbReference>
<dbReference type="GO" id="GO:0008757">
    <property type="term" value="F:S-adenosylmethionine-dependent methyltransferase activity"/>
    <property type="evidence" value="ECO:0007669"/>
    <property type="project" value="InterPro"/>
</dbReference>
<dbReference type="AlphaFoldDB" id="A0A5M3MAX0"/>
<evidence type="ECO:0000256" key="3">
    <source>
        <dbReference type="ARBA" id="ARBA00022679"/>
    </source>
</evidence>
<gene>
    <name evidence="5" type="ORF">CONPUDRAFT_85163</name>
</gene>
<dbReference type="InterPro" id="IPR051052">
    <property type="entry name" value="Diverse_substrate_MTase"/>
</dbReference>
<evidence type="ECO:0000256" key="2">
    <source>
        <dbReference type="ARBA" id="ARBA00022603"/>
    </source>
</evidence>
<dbReference type="SUPFAM" id="SSF53335">
    <property type="entry name" value="S-adenosyl-L-methionine-dependent methyltransferases"/>
    <property type="match status" value="1"/>
</dbReference>
<keyword evidence="3 5" id="KW-0808">Transferase</keyword>
<keyword evidence="2 5" id="KW-0489">Methyltransferase</keyword>
<evidence type="ECO:0000313" key="6">
    <source>
        <dbReference type="Proteomes" id="UP000053558"/>
    </source>
</evidence>
<evidence type="ECO:0000259" key="4">
    <source>
        <dbReference type="Pfam" id="PF08241"/>
    </source>
</evidence>